<sequence>MADEIRAKLGLSQEMMGSWLGISRNSVALAEGVHRSWPLGTASQLIRLTLATLGLVYDPAGNRPAPPPLPPPAPDPAPIQARLAYCRHHAGRLRYELAQLQLKAAPHEARLAALPALRAFTGPVKNPAHEENWLALIEGEAEIALLYECGTGPQKLLEARIAGLEREAEVLRELLEELPAAPSQ</sequence>
<reference evidence="2" key="1">
    <citation type="submission" date="2022-04" db="EMBL/GenBank/DDBJ databases">
        <title>Hymenobacter sp. isolated from the air.</title>
        <authorList>
            <person name="Won M."/>
            <person name="Lee C.-M."/>
            <person name="Woen H.-Y."/>
            <person name="Kwon S.-W."/>
        </authorList>
    </citation>
    <scope>NUCLEOTIDE SEQUENCE</scope>
    <source>
        <strain evidence="2">5116S-3</strain>
    </source>
</reference>
<dbReference type="Proteomes" id="UP000831796">
    <property type="component" value="Chromosome"/>
</dbReference>
<dbReference type="AlphaFoldDB" id="A0A8T9Q391"/>
<dbReference type="RefSeq" id="WP_244673751.1">
    <property type="nucleotide sequence ID" value="NZ_CP095046.1"/>
</dbReference>
<proteinExistence type="predicted"/>
<protein>
    <submittedName>
        <fullName evidence="2">Uncharacterized protein</fullName>
    </submittedName>
</protein>
<evidence type="ECO:0000313" key="3">
    <source>
        <dbReference type="Proteomes" id="UP000831796"/>
    </source>
</evidence>
<dbReference type="KEGG" id="hcu:MUN79_16435"/>
<evidence type="ECO:0000256" key="1">
    <source>
        <dbReference type="SAM" id="Coils"/>
    </source>
</evidence>
<gene>
    <name evidence="2" type="ORF">MUN79_16435</name>
</gene>
<dbReference type="EMBL" id="CP095046">
    <property type="protein sequence ID" value="UOQ70328.1"/>
    <property type="molecule type" value="Genomic_DNA"/>
</dbReference>
<keyword evidence="3" id="KW-1185">Reference proteome</keyword>
<accession>A0A8T9Q391</accession>
<organism evidence="2 3">
    <name type="scientific">Hymenobacter cellulosilyticus</name>
    <dbReference type="NCBI Taxonomy" id="2932248"/>
    <lineage>
        <taxon>Bacteria</taxon>
        <taxon>Pseudomonadati</taxon>
        <taxon>Bacteroidota</taxon>
        <taxon>Cytophagia</taxon>
        <taxon>Cytophagales</taxon>
        <taxon>Hymenobacteraceae</taxon>
        <taxon>Hymenobacter</taxon>
    </lineage>
</organism>
<evidence type="ECO:0000313" key="2">
    <source>
        <dbReference type="EMBL" id="UOQ70328.1"/>
    </source>
</evidence>
<feature type="coiled-coil region" evidence="1">
    <location>
        <begin position="154"/>
        <end position="181"/>
    </location>
</feature>
<keyword evidence="1" id="KW-0175">Coiled coil</keyword>
<name>A0A8T9Q391_9BACT</name>